<reference evidence="1" key="1">
    <citation type="submission" date="2022-06" db="EMBL/GenBank/DDBJ databases">
        <title>Genome sequence of Phormidium yuhuli AB48 isolated from an industrial photobioreactor environment.</title>
        <authorList>
            <person name="Qiu Y."/>
            <person name="Noonan A.J.C."/>
            <person name="Dofher K."/>
            <person name="Koch M."/>
            <person name="Kieft B."/>
            <person name="Lin X."/>
            <person name="Ziels R.M."/>
            <person name="Hallam S.J."/>
        </authorList>
    </citation>
    <scope>NUCLEOTIDE SEQUENCE</scope>
    <source>
        <strain evidence="1">AB48</strain>
        <plasmid evidence="1">unnamed</plasmid>
    </source>
</reference>
<evidence type="ECO:0000313" key="1">
    <source>
        <dbReference type="EMBL" id="USR93264.1"/>
    </source>
</evidence>
<accession>A0ABY5AYF7</accession>
<organism evidence="1 2">
    <name type="scientific">Phormidium yuhuli AB48</name>
    <dbReference type="NCBI Taxonomy" id="2940671"/>
    <lineage>
        <taxon>Bacteria</taxon>
        <taxon>Bacillati</taxon>
        <taxon>Cyanobacteriota</taxon>
        <taxon>Cyanophyceae</taxon>
        <taxon>Oscillatoriophycideae</taxon>
        <taxon>Oscillatoriales</taxon>
        <taxon>Oscillatoriaceae</taxon>
        <taxon>Phormidium</taxon>
        <taxon>Phormidium yuhuli</taxon>
    </lineage>
</organism>
<dbReference type="EMBL" id="CP098612">
    <property type="protein sequence ID" value="USR93264.1"/>
    <property type="molecule type" value="Genomic_DNA"/>
</dbReference>
<sequence length="276" mass="31893">MMNRTYIVSAYYRFSRLPMPDFLTGAEQRKLRVYQACKAEQIERIADRLKFDWEEINHPAGIPWGEWKVYIKLIQKWLIPTKLVKFQKLKLQGTLNDGSRINAEIRYDDECGNGHNTFAITADIPEQGMFGCCHDEFAEAFPEYAHLLKWHLCSADGPLHYIANTMYHARQNLPTHGWLYEREGKLAGGLKMSQRCIAYTEIWKAEEAIALNPQRDLFLKIDDRTEKVADLEAARRSAIAPDATAEQLCDPEWLLGRLVTLLGEFRCDIESLGFTF</sequence>
<name>A0ABY5AYF7_9CYAN</name>
<protein>
    <submittedName>
        <fullName evidence="1">Uncharacterized protein</fullName>
    </submittedName>
</protein>
<dbReference type="Proteomes" id="UP001056708">
    <property type="component" value="Plasmid unnamed"/>
</dbReference>
<dbReference type="RefSeq" id="WP_252665442.1">
    <property type="nucleotide sequence ID" value="NZ_CP098612.1"/>
</dbReference>
<keyword evidence="2" id="KW-1185">Reference proteome</keyword>
<gene>
    <name evidence="1" type="ORF">NEA10_20690</name>
</gene>
<geneLocation type="plasmid" evidence="1 2">
    <name>unnamed</name>
</geneLocation>
<proteinExistence type="predicted"/>
<keyword evidence="1" id="KW-0614">Plasmid</keyword>
<evidence type="ECO:0000313" key="2">
    <source>
        <dbReference type="Proteomes" id="UP001056708"/>
    </source>
</evidence>